<protein>
    <submittedName>
        <fullName evidence="2">Alpha/beta hydrolase</fullName>
    </submittedName>
</protein>
<keyword evidence="2" id="KW-0378">Hydrolase</keyword>
<organism evidence="2 3">
    <name type="scientific">Roseateles agri</name>
    <dbReference type="NCBI Taxonomy" id="3098619"/>
    <lineage>
        <taxon>Bacteria</taxon>
        <taxon>Pseudomonadati</taxon>
        <taxon>Pseudomonadota</taxon>
        <taxon>Betaproteobacteria</taxon>
        <taxon>Burkholderiales</taxon>
        <taxon>Sphaerotilaceae</taxon>
        <taxon>Roseateles</taxon>
    </lineage>
</organism>
<gene>
    <name evidence="2" type="ORF">SNE35_26515</name>
</gene>
<dbReference type="Gene3D" id="3.40.50.1820">
    <property type="entry name" value="alpha/beta hydrolase"/>
    <property type="match status" value="1"/>
</dbReference>
<dbReference type="Pfam" id="PF12697">
    <property type="entry name" value="Abhydrolase_6"/>
    <property type="match status" value="1"/>
</dbReference>
<sequence>MPIMALADTDPGMLPPSANLARLDAVFGARSVRVGRQGAVVSVRELGEGPAVVCLHGIGSGAASWLGLAERMAPRARLIAWDAPGYGASTPLSSLTPDATDYAVRLHQLLDALEIERCTLLGHSLGALTAVAAASAETSGERAARFDRVILASPARGYGAQGPLAATVRAERLALLRTEGIDGMAAMRSARLLSPKASAQARQWVRWNMARLHAGGYRQAVELLCGEDLVRHLPLAVPVQVWVGALDEIRPPRACDEIARAAQTTLQLIADAGHACYVEQPDAVASLLCTVLEEDRGA</sequence>
<evidence type="ECO:0000259" key="1">
    <source>
        <dbReference type="Pfam" id="PF12697"/>
    </source>
</evidence>
<dbReference type="RefSeq" id="WP_320426045.1">
    <property type="nucleotide sequence ID" value="NZ_JAXCLA010000009.1"/>
</dbReference>
<dbReference type="Proteomes" id="UP001285263">
    <property type="component" value="Unassembled WGS sequence"/>
</dbReference>
<dbReference type="PANTHER" id="PTHR43798:SF33">
    <property type="entry name" value="HYDROLASE, PUTATIVE (AFU_ORTHOLOGUE AFUA_2G14860)-RELATED"/>
    <property type="match status" value="1"/>
</dbReference>
<evidence type="ECO:0000313" key="2">
    <source>
        <dbReference type="EMBL" id="MDY0748082.1"/>
    </source>
</evidence>
<reference evidence="2 3" key="1">
    <citation type="submission" date="2023-11" db="EMBL/GenBank/DDBJ databases">
        <title>Paucibacter sp. nov., isolated from fresh soil in Korea.</title>
        <authorList>
            <person name="Le N.T.T."/>
        </authorList>
    </citation>
    <scope>NUCLEOTIDE SEQUENCE [LARGE SCALE GENOMIC DNA]</scope>
    <source>
        <strain evidence="2 3">R3-3</strain>
    </source>
</reference>
<evidence type="ECO:0000313" key="3">
    <source>
        <dbReference type="Proteomes" id="UP001285263"/>
    </source>
</evidence>
<proteinExistence type="predicted"/>
<dbReference type="GO" id="GO:0016787">
    <property type="term" value="F:hydrolase activity"/>
    <property type="evidence" value="ECO:0007669"/>
    <property type="project" value="UniProtKB-KW"/>
</dbReference>
<dbReference type="InterPro" id="IPR029058">
    <property type="entry name" value="AB_hydrolase_fold"/>
</dbReference>
<dbReference type="InterPro" id="IPR000073">
    <property type="entry name" value="AB_hydrolase_1"/>
</dbReference>
<dbReference type="SUPFAM" id="SSF53474">
    <property type="entry name" value="alpha/beta-Hydrolases"/>
    <property type="match status" value="1"/>
</dbReference>
<dbReference type="PANTHER" id="PTHR43798">
    <property type="entry name" value="MONOACYLGLYCEROL LIPASE"/>
    <property type="match status" value="1"/>
</dbReference>
<dbReference type="EMBL" id="JAXCLA010000009">
    <property type="protein sequence ID" value="MDY0748082.1"/>
    <property type="molecule type" value="Genomic_DNA"/>
</dbReference>
<accession>A0ABU5DP35</accession>
<comment type="caution">
    <text evidence="2">The sequence shown here is derived from an EMBL/GenBank/DDBJ whole genome shotgun (WGS) entry which is preliminary data.</text>
</comment>
<keyword evidence="3" id="KW-1185">Reference proteome</keyword>
<name>A0ABU5DP35_9BURK</name>
<feature type="domain" description="AB hydrolase-1" evidence="1">
    <location>
        <begin position="52"/>
        <end position="286"/>
    </location>
</feature>
<dbReference type="InterPro" id="IPR050266">
    <property type="entry name" value="AB_hydrolase_sf"/>
</dbReference>